<gene>
    <name evidence="7" type="ORF">BU24DRAFT_388313</name>
</gene>
<proteinExistence type="inferred from homology"/>
<dbReference type="InterPro" id="IPR050390">
    <property type="entry name" value="C5-Methyltransferase"/>
</dbReference>
<dbReference type="SUPFAM" id="SSF53335">
    <property type="entry name" value="S-adenosyl-L-methionine-dependent methyltransferases"/>
    <property type="match status" value="1"/>
</dbReference>
<dbReference type="RefSeq" id="XP_033385594.1">
    <property type="nucleotide sequence ID" value="XM_033525007.1"/>
</dbReference>
<feature type="active site" evidence="5">
    <location>
        <position position="308"/>
    </location>
</feature>
<dbReference type="EMBL" id="ML978068">
    <property type="protein sequence ID" value="KAF2017255.1"/>
    <property type="molecule type" value="Genomic_DNA"/>
</dbReference>
<protein>
    <recommendedName>
        <fullName evidence="1">DNA (cytosine-5-)-methyltransferase</fullName>
        <ecNumber evidence="1">2.1.1.37</ecNumber>
    </recommendedName>
</protein>
<sequence>MREGGNVEVAGEALHSGDFLRVKIILRNRRSGEVKLRGHRLKRTKYHGPIFKWKLNELAMILHISEDDPRSALIQGLEDVTVQDVYRKRECILTAKPYPMLNWNECPMYLRGNPETMTKEQVKNHVFHKGRLVCRWIHIMVVQKSGKSYAGVVRSMYSHESDDHQKQQSSPATVSRGSSQESPIVLNIDSKDEGSVKTDDKSTPQKRTHRSPSIELLAGTPQKRPRMSNRTYTFGDVFCGAGGSSAGASRAGLSVKWGLDNDTAAMEAYEANFPDAFSLPMNAHDFKDQKQFFKDFIKVDILHLSPPCCYWSPAHTREGPKDQDNYEAIYTVGPILEAVKPRMATLEQTSGLVTSKEHIKNFKLLINDMIVAGYDVRYGIHDMAEFGLPQQRKRLLIMAARRGTPLPPFPVPTHGPPESGLKPWSSVHDALFPLRNLPSNAFDEYHQPYKLKPISRHPYDPATKVLGCITTGGTENYHFSGRRNFTARELSLFQSFPMGYVFSGSQTQAKKQIGNAFPPLMAEAMYRSVAQTLEAFDHGLIGAEDDIQDLLGLLAERGVELPERVCGEGERRVRGFYPGPRGTNPPYKYLFKRATMGSGANTPTRSRALFGRGYIIEPKKRPSAQVVIDEDEDDEDFVEIESPSTSRVRPSSSVTVDRRSTMAWRNGEVLELSD</sequence>
<feature type="compositionally biased region" description="Basic and acidic residues" evidence="6">
    <location>
        <begin position="189"/>
        <end position="203"/>
    </location>
</feature>
<dbReference type="GO" id="GO:0044027">
    <property type="term" value="P:negative regulation of gene expression via chromosomal CpG island methylation"/>
    <property type="evidence" value="ECO:0007669"/>
    <property type="project" value="TreeGrafter"/>
</dbReference>
<dbReference type="Gene3D" id="3.40.50.150">
    <property type="entry name" value="Vaccinia Virus protein VP39"/>
    <property type="match status" value="1"/>
</dbReference>
<dbReference type="PANTHER" id="PTHR10629">
    <property type="entry name" value="CYTOSINE-SPECIFIC METHYLTRANSFERASE"/>
    <property type="match status" value="1"/>
</dbReference>
<comment type="similarity">
    <text evidence="5">Belongs to the class I-like SAM-binding methyltransferase superfamily. C5-methyltransferase family.</text>
</comment>
<keyword evidence="8" id="KW-1185">Reference proteome</keyword>
<dbReference type="GO" id="GO:0032259">
    <property type="term" value="P:methylation"/>
    <property type="evidence" value="ECO:0007669"/>
    <property type="project" value="UniProtKB-KW"/>
</dbReference>
<dbReference type="Pfam" id="PF00145">
    <property type="entry name" value="DNA_methylase"/>
    <property type="match status" value="2"/>
</dbReference>
<dbReference type="GO" id="GO:0003886">
    <property type="term" value="F:DNA (cytosine-5-)-methyltransferase activity"/>
    <property type="evidence" value="ECO:0007669"/>
    <property type="project" value="UniProtKB-EC"/>
</dbReference>
<dbReference type="PROSITE" id="PS51679">
    <property type="entry name" value="SAM_MT_C5"/>
    <property type="match status" value="1"/>
</dbReference>
<evidence type="ECO:0000256" key="3">
    <source>
        <dbReference type="ARBA" id="ARBA00022679"/>
    </source>
</evidence>
<dbReference type="AlphaFoldDB" id="A0A6A5XVB0"/>
<keyword evidence="4 5" id="KW-0949">S-adenosyl-L-methionine</keyword>
<evidence type="ECO:0000256" key="5">
    <source>
        <dbReference type="PROSITE-ProRule" id="PRU01016"/>
    </source>
</evidence>
<dbReference type="InterPro" id="IPR001525">
    <property type="entry name" value="C5_MeTfrase"/>
</dbReference>
<feature type="region of interest" description="Disordered" evidence="6">
    <location>
        <begin position="629"/>
        <end position="659"/>
    </location>
</feature>
<keyword evidence="3 5" id="KW-0808">Transferase</keyword>
<evidence type="ECO:0000256" key="1">
    <source>
        <dbReference type="ARBA" id="ARBA00011975"/>
    </source>
</evidence>
<evidence type="ECO:0000256" key="4">
    <source>
        <dbReference type="ARBA" id="ARBA00022691"/>
    </source>
</evidence>
<dbReference type="InterPro" id="IPR029063">
    <property type="entry name" value="SAM-dependent_MTases_sf"/>
</dbReference>
<evidence type="ECO:0000256" key="6">
    <source>
        <dbReference type="SAM" id="MobiDB-lite"/>
    </source>
</evidence>
<dbReference type="InterPro" id="IPR031303">
    <property type="entry name" value="C5_meth_CS"/>
</dbReference>
<feature type="compositionally biased region" description="Basic and acidic residues" evidence="6">
    <location>
        <begin position="157"/>
        <end position="166"/>
    </location>
</feature>
<evidence type="ECO:0000313" key="8">
    <source>
        <dbReference type="Proteomes" id="UP000799778"/>
    </source>
</evidence>
<organism evidence="7 8">
    <name type="scientific">Aaosphaeria arxii CBS 175.79</name>
    <dbReference type="NCBI Taxonomy" id="1450172"/>
    <lineage>
        <taxon>Eukaryota</taxon>
        <taxon>Fungi</taxon>
        <taxon>Dikarya</taxon>
        <taxon>Ascomycota</taxon>
        <taxon>Pezizomycotina</taxon>
        <taxon>Dothideomycetes</taxon>
        <taxon>Pleosporomycetidae</taxon>
        <taxon>Pleosporales</taxon>
        <taxon>Pleosporales incertae sedis</taxon>
        <taxon>Aaosphaeria</taxon>
    </lineage>
</organism>
<dbReference type="GO" id="GO:0005634">
    <property type="term" value="C:nucleus"/>
    <property type="evidence" value="ECO:0007669"/>
    <property type="project" value="TreeGrafter"/>
</dbReference>
<dbReference type="PROSITE" id="PS00095">
    <property type="entry name" value="C5_MTASE_2"/>
    <property type="match status" value="1"/>
</dbReference>
<name>A0A6A5XVB0_9PLEO</name>
<feature type="region of interest" description="Disordered" evidence="6">
    <location>
        <begin position="157"/>
        <end position="225"/>
    </location>
</feature>
<dbReference type="PRINTS" id="PR00105">
    <property type="entry name" value="C5METTRFRASE"/>
</dbReference>
<dbReference type="PANTHER" id="PTHR10629:SF52">
    <property type="entry name" value="DNA (CYTOSINE-5)-METHYLTRANSFERASE 1"/>
    <property type="match status" value="1"/>
</dbReference>
<keyword evidence="2 5" id="KW-0489">Methyltransferase</keyword>
<dbReference type="Gene3D" id="3.90.120.10">
    <property type="entry name" value="DNA Methylase, subunit A, domain 2"/>
    <property type="match status" value="1"/>
</dbReference>
<reference evidence="7" key="1">
    <citation type="journal article" date="2020" name="Stud. Mycol.">
        <title>101 Dothideomycetes genomes: a test case for predicting lifestyles and emergence of pathogens.</title>
        <authorList>
            <person name="Haridas S."/>
            <person name="Albert R."/>
            <person name="Binder M."/>
            <person name="Bloem J."/>
            <person name="Labutti K."/>
            <person name="Salamov A."/>
            <person name="Andreopoulos B."/>
            <person name="Baker S."/>
            <person name="Barry K."/>
            <person name="Bills G."/>
            <person name="Bluhm B."/>
            <person name="Cannon C."/>
            <person name="Castanera R."/>
            <person name="Culley D."/>
            <person name="Daum C."/>
            <person name="Ezra D."/>
            <person name="Gonzalez J."/>
            <person name="Henrissat B."/>
            <person name="Kuo A."/>
            <person name="Liang C."/>
            <person name="Lipzen A."/>
            <person name="Lutzoni F."/>
            <person name="Magnuson J."/>
            <person name="Mondo S."/>
            <person name="Nolan M."/>
            <person name="Ohm R."/>
            <person name="Pangilinan J."/>
            <person name="Park H.-J."/>
            <person name="Ramirez L."/>
            <person name="Alfaro M."/>
            <person name="Sun H."/>
            <person name="Tritt A."/>
            <person name="Yoshinaga Y."/>
            <person name="Zwiers L.-H."/>
            <person name="Turgeon B."/>
            <person name="Goodwin S."/>
            <person name="Spatafora J."/>
            <person name="Crous P."/>
            <person name="Grigoriev I."/>
        </authorList>
    </citation>
    <scope>NUCLEOTIDE SEQUENCE</scope>
    <source>
        <strain evidence="7">CBS 175.79</strain>
    </source>
</reference>
<accession>A0A6A5XVB0</accession>
<feature type="compositionally biased region" description="Polar residues" evidence="6">
    <location>
        <begin position="167"/>
        <end position="182"/>
    </location>
</feature>
<dbReference type="EC" id="2.1.1.37" evidence="1"/>
<feature type="compositionally biased region" description="Low complexity" evidence="6">
    <location>
        <begin position="640"/>
        <end position="655"/>
    </location>
</feature>
<evidence type="ECO:0000313" key="7">
    <source>
        <dbReference type="EMBL" id="KAF2017255.1"/>
    </source>
</evidence>
<dbReference type="GeneID" id="54282404"/>
<dbReference type="GO" id="GO:0003677">
    <property type="term" value="F:DNA binding"/>
    <property type="evidence" value="ECO:0007669"/>
    <property type="project" value="TreeGrafter"/>
</dbReference>
<evidence type="ECO:0000256" key="2">
    <source>
        <dbReference type="ARBA" id="ARBA00022603"/>
    </source>
</evidence>
<dbReference type="OrthoDB" id="414133at2759"/>
<dbReference type="Proteomes" id="UP000799778">
    <property type="component" value="Unassembled WGS sequence"/>
</dbReference>
<feature type="compositionally biased region" description="Acidic residues" evidence="6">
    <location>
        <begin position="629"/>
        <end position="639"/>
    </location>
</feature>